<evidence type="ECO:0000313" key="1">
    <source>
        <dbReference type="EMBL" id="JAD25659.1"/>
    </source>
</evidence>
<sequence length="66" mass="7308">MQQFVSAPRAFVYIYGTHLSAGTKGLKDQNLLKQGVLGNVGLSYVPHSSLCEEMADMHDPLRRLSM</sequence>
<dbReference type="AlphaFoldDB" id="A0A0A8YH16"/>
<protein>
    <submittedName>
        <fullName evidence="1">Uncharacterized protein</fullName>
    </submittedName>
</protein>
<name>A0A0A8YH16_ARUDO</name>
<accession>A0A0A8YH16</accession>
<proteinExistence type="predicted"/>
<dbReference type="EMBL" id="GBRH01272236">
    <property type="protein sequence ID" value="JAD25659.1"/>
    <property type="molecule type" value="Transcribed_RNA"/>
</dbReference>
<organism evidence="1">
    <name type="scientific">Arundo donax</name>
    <name type="common">Giant reed</name>
    <name type="synonym">Donax arundinaceus</name>
    <dbReference type="NCBI Taxonomy" id="35708"/>
    <lineage>
        <taxon>Eukaryota</taxon>
        <taxon>Viridiplantae</taxon>
        <taxon>Streptophyta</taxon>
        <taxon>Embryophyta</taxon>
        <taxon>Tracheophyta</taxon>
        <taxon>Spermatophyta</taxon>
        <taxon>Magnoliopsida</taxon>
        <taxon>Liliopsida</taxon>
        <taxon>Poales</taxon>
        <taxon>Poaceae</taxon>
        <taxon>PACMAD clade</taxon>
        <taxon>Arundinoideae</taxon>
        <taxon>Arundineae</taxon>
        <taxon>Arundo</taxon>
    </lineage>
</organism>
<reference evidence="1" key="2">
    <citation type="journal article" date="2015" name="Data Brief">
        <title>Shoot transcriptome of the giant reed, Arundo donax.</title>
        <authorList>
            <person name="Barrero R.A."/>
            <person name="Guerrero F.D."/>
            <person name="Moolhuijzen P."/>
            <person name="Goolsby J.A."/>
            <person name="Tidwell J."/>
            <person name="Bellgard S.E."/>
            <person name="Bellgard M.I."/>
        </authorList>
    </citation>
    <scope>NUCLEOTIDE SEQUENCE</scope>
    <source>
        <tissue evidence="1">Shoot tissue taken approximately 20 cm above the soil surface</tissue>
    </source>
</reference>
<reference evidence="1" key="1">
    <citation type="submission" date="2014-09" db="EMBL/GenBank/DDBJ databases">
        <authorList>
            <person name="Magalhaes I.L.F."/>
            <person name="Oliveira U."/>
            <person name="Santos F.R."/>
            <person name="Vidigal T.H.D.A."/>
            <person name="Brescovit A.D."/>
            <person name="Santos A.J."/>
        </authorList>
    </citation>
    <scope>NUCLEOTIDE SEQUENCE</scope>
    <source>
        <tissue evidence="1">Shoot tissue taken approximately 20 cm above the soil surface</tissue>
    </source>
</reference>